<keyword evidence="1" id="KW-0521">NADP</keyword>
<feature type="domain" description="Dihydrodipicolinate reductase N-terminal" evidence="3">
    <location>
        <begin position="13"/>
        <end position="78"/>
    </location>
</feature>
<comment type="caution">
    <text evidence="4">The sequence shown here is derived from an EMBL/GenBank/DDBJ whole genome shotgun (WGS) entry which is preliminary data.</text>
</comment>
<evidence type="ECO:0000313" key="4">
    <source>
        <dbReference type="EMBL" id="PQA85986.1"/>
    </source>
</evidence>
<evidence type="ECO:0000256" key="2">
    <source>
        <dbReference type="ARBA" id="ARBA00023002"/>
    </source>
</evidence>
<dbReference type="CDD" id="cd24146">
    <property type="entry name" value="nat-AmDH_N_like"/>
    <property type="match status" value="1"/>
</dbReference>
<dbReference type="InterPro" id="IPR000846">
    <property type="entry name" value="DapB_N"/>
</dbReference>
<reference evidence="4 5" key="1">
    <citation type="submission" date="2017-12" db="EMBL/GenBank/DDBJ databases">
        <authorList>
            <person name="Hurst M.R.H."/>
        </authorList>
    </citation>
    <scope>NUCLEOTIDE SEQUENCE [LARGE SCALE GENOMIC DNA]</scope>
    <source>
        <strain evidence="4 5">SY-3-19</strain>
    </source>
</reference>
<dbReference type="SUPFAM" id="SSF51735">
    <property type="entry name" value="NAD(P)-binding Rossmann-fold domains"/>
    <property type="match status" value="1"/>
</dbReference>
<dbReference type="Pfam" id="PF01113">
    <property type="entry name" value="DapB_N"/>
    <property type="match status" value="1"/>
</dbReference>
<dbReference type="InterPro" id="IPR036291">
    <property type="entry name" value="NAD(P)-bd_dom_sf"/>
</dbReference>
<dbReference type="RefSeq" id="WP_104831198.1">
    <property type="nucleotide sequence ID" value="NZ_PJCH01000015.1"/>
</dbReference>
<keyword evidence="2" id="KW-0560">Oxidoreductase</keyword>
<dbReference type="AlphaFoldDB" id="A0A2S7K0I9"/>
<accession>A0A2S7K0I9</accession>
<sequence length="354" mass="37764">MTSTQPHRIIQWATGAMGKSCLRAVIDRPDMELAGLYVYGADKVGKDAGDITRRDKTGVLATNRMEDILALDADVVIHAARLGADHAAHDDDIARLLASGKNVISINGNTFPPHWPQKRRDKLAAACAAGGVSFQGAGLNPGFAVEKLLSTATGICISVDSVSLEEVVLTDQIANPEYAFKLLGFGGEPDNDFVNSDECAPAMTLNGMFEDVVAAAAGSLGWALDDIRREHRMLPSSKELTVKAGTIPEGGACHIDWRWRGVVGGRDRIFLSIAWAMSGEYLSDAQKPLWALRIKGTPDVEIDFDVGRPEGLPGKTSAEQLAVAGAVMNAIPRLIKAAPGLLPAIAPTPFFQTW</sequence>
<dbReference type="GO" id="GO:0008839">
    <property type="term" value="F:4-hydroxy-tetrahydrodipicolinate reductase"/>
    <property type="evidence" value="ECO:0007669"/>
    <property type="project" value="InterPro"/>
</dbReference>
<organism evidence="4 5">
    <name type="scientific">Hyphococcus luteus</name>
    <dbReference type="NCBI Taxonomy" id="2058213"/>
    <lineage>
        <taxon>Bacteria</taxon>
        <taxon>Pseudomonadati</taxon>
        <taxon>Pseudomonadota</taxon>
        <taxon>Alphaproteobacteria</taxon>
        <taxon>Parvularculales</taxon>
        <taxon>Parvularculaceae</taxon>
        <taxon>Hyphococcus</taxon>
    </lineage>
</organism>
<name>A0A2S7K0I9_9PROT</name>
<dbReference type="Gene3D" id="3.40.50.720">
    <property type="entry name" value="NAD(P)-binding Rossmann-like Domain"/>
    <property type="match status" value="1"/>
</dbReference>
<proteinExistence type="predicted"/>
<dbReference type="EMBL" id="PJCH01000015">
    <property type="protein sequence ID" value="PQA85986.1"/>
    <property type="molecule type" value="Genomic_DNA"/>
</dbReference>
<protein>
    <recommendedName>
        <fullName evidence="3">Dihydrodipicolinate reductase N-terminal domain-containing protein</fullName>
    </recommendedName>
</protein>
<dbReference type="Proteomes" id="UP000239504">
    <property type="component" value="Unassembled WGS sequence"/>
</dbReference>
<keyword evidence="5" id="KW-1185">Reference proteome</keyword>
<evidence type="ECO:0000313" key="5">
    <source>
        <dbReference type="Proteomes" id="UP000239504"/>
    </source>
</evidence>
<dbReference type="OrthoDB" id="4759936at2"/>
<dbReference type="GO" id="GO:0009089">
    <property type="term" value="P:lysine biosynthetic process via diaminopimelate"/>
    <property type="evidence" value="ECO:0007669"/>
    <property type="project" value="InterPro"/>
</dbReference>
<evidence type="ECO:0000256" key="1">
    <source>
        <dbReference type="ARBA" id="ARBA00022857"/>
    </source>
</evidence>
<evidence type="ECO:0000259" key="3">
    <source>
        <dbReference type="Pfam" id="PF01113"/>
    </source>
</evidence>
<gene>
    <name evidence="4" type="ORF">CW354_16515</name>
</gene>